<dbReference type="EMBL" id="CAJNOQ010035671">
    <property type="protein sequence ID" value="CAF1600620.1"/>
    <property type="molecule type" value="Genomic_DNA"/>
</dbReference>
<name>A0A816AQJ9_9BILA</name>
<organism evidence="2 4">
    <name type="scientific">Didymodactylos carnosus</name>
    <dbReference type="NCBI Taxonomy" id="1234261"/>
    <lineage>
        <taxon>Eukaryota</taxon>
        <taxon>Metazoa</taxon>
        <taxon>Spiralia</taxon>
        <taxon>Gnathifera</taxon>
        <taxon>Rotifera</taxon>
        <taxon>Eurotatoria</taxon>
        <taxon>Bdelloidea</taxon>
        <taxon>Philodinida</taxon>
        <taxon>Philodinidae</taxon>
        <taxon>Didymodactylos</taxon>
    </lineage>
</organism>
<feature type="signal peptide" evidence="1">
    <location>
        <begin position="1"/>
        <end position="18"/>
    </location>
</feature>
<dbReference type="AlphaFoldDB" id="A0A816AQJ9"/>
<accession>A0A816AQJ9</accession>
<feature type="chain" id="PRO_5036229549" evidence="1">
    <location>
        <begin position="19"/>
        <end position="299"/>
    </location>
</feature>
<proteinExistence type="predicted"/>
<evidence type="ECO:0000313" key="3">
    <source>
        <dbReference type="EMBL" id="CAF4477645.1"/>
    </source>
</evidence>
<comment type="caution">
    <text evidence="2">The sequence shown here is derived from an EMBL/GenBank/DDBJ whole genome shotgun (WGS) entry which is preliminary data.</text>
</comment>
<dbReference type="Proteomes" id="UP000681722">
    <property type="component" value="Unassembled WGS sequence"/>
</dbReference>
<dbReference type="Proteomes" id="UP000663829">
    <property type="component" value="Unassembled WGS sequence"/>
</dbReference>
<gene>
    <name evidence="2" type="ORF">GPM918_LOCUS42407</name>
    <name evidence="3" type="ORF">SRO942_LOCUS43640</name>
</gene>
<sequence>MLMIELTLYILLIFEVNKNIQDLYTNEFINLIKLAIQRLQSIDDEKHRTTFLILLEMIFSSYIKKGIRNYPDHKLKDLLTIGIQISLNSVEQPYCLMLIESLVKFHSGTSTDTLYSPKIERLFTLIHELDNLCTRYDPSKIFKDEWFNSYVLIVPTGYVKLTRITYQNLCINQKSPWIIYVWKRLVHLSLAKYSPENNVSTLNSINRWLIDVGHHKYDPDNILTIIFVTNVFNTVTNYMKPLSLPNIEHIITYILHVIKNPQLSVQLDTNNIYRFIQEGQQAIRDILYLKGNILKLKMY</sequence>
<evidence type="ECO:0000313" key="4">
    <source>
        <dbReference type="Proteomes" id="UP000663829"/>
    </source>
</evidence>
<keyword evidence="1" id="KW-0732">Signal</keyword>
<dbReference type="EMBL" id="CAJOBC010102087">
    <property type="protein sequence ID" value="CAF4477645.1"/>
    <property type="molecule type" value="Genomic_DNA"/>
</dbReference>
<evidence type="ECO:0000313" key="2">
    <source>
        <dbReference type="EMBL" id="CAF1600620.1"/>
    </source>
</evidence>
<evidence type="ECO:0000256" key="1">
    <source>
        <dbReference type="SAM" id="SignalP"/>
    </source>
</evidence>
<protein>
    <submittedName>
        <fullName evidence="2">Uncharacterized protein</fullName>
    </submittedName>
</protein>
<keyword evidence="4" id="KW-1185">Reference proteome</keyword>
<reference evidence="2" key="1">
    <citation type="submission" date="2021-02" db="EMBL/GenBank/DDBJ databases">
        <authorList>
            <person name="Nowell W R."/>
        </authorList>
    </citation>
    <scope>NUCLEOTIDE SEQUENCE</scope>
</reference>